<evidence type="ECO:0000313" key="4">
    <source>
        <dbReference type="Proteomes" id="UP000267798"/>
    </source>
</evidence>
<accession>A0A3A6Q1Y1</accession>
<dbReference type="Proteomes" id="UP000267798">
    <property type="component" value="Unassembled WGS sequence"/>
</dbReference>
<dbReference type="GO" id="GO:0016491">
    <property type="term" value="F:oxidoreductase activity"/>
    <property type="evidence" value="ECO:0007669"/>
    <property type="project" value="UniProtKB-KW"/>
</dbReference>
<evidence type="ECO:0000259" key="2">
    <source>
        <dbReference type="Pfam" id="PF00248"/>
    </source>
</evidence>
<evidence type="ECO:0000256" key="1">
    <source>
        <dbReference type="ARBA" id="ARBA00023002"/>
    </source>
</evidence>
<sequence>MQYRKLGRTGLKVSEVSLGTMAFGRWIDEKASAEVLDTALEAGINLIDTADVYGSGMDTQDRSKFGEAEAILGKLLRGRRNDILLATKFSAHVGPGVNDGGQSRYHIYRALENSLRRLQTDYIDLYQVHVFDPDTPIEETLRALDDLVKQGKIRYLGCSNYAAWQLAKSHGISALHGLHRFESVQPEYSLITRDIERELVPFAKSEGVGIISYSPLGRGILSGKYRQDEAPPIGSRLALGEKRLELLLEANPAYALVDKIRPLAEARGWTLAQFALSWVLSQSYVTSAILGASKPEQIRDALQHVDEKLTTEELAAIDEISRSIGHFLR</sequence>
<gene>
    <name evidence="3" type="ORF">D3P09_11365</name>
</gene>
<dbReference type="InterPro" id="IPR023210">
    <property type="entry name" value="NADP_OxRdtase_dom"/>
</dbReference>
<dbReference type="FunFam" id="3.20.20.100:FF:000004">
    <property type="entry name" value="Oxidoreductase, aldo/keto reductase"/>
    <property type="match status" value="1"/>
</dbReference>
<dbReference type="PANTHER" id="PTHR43364">
    <property type="entry name" value="NADH-SPECIFIC METHYLGLYOXAL REDUCTASE-RELATED"/>
    <property type="match status" value="1"/>
</dbReference>
<dbReference type="EMBL" id="QXQB01000002">
    <property type="protein sequence ID" value="RJX39974.1"/>
    <property type="molecule type" value="Genomic_DNA"/>
</dbReference>
<evidence type="ECO:0000313" key="3">
    <source>
        <dbReference type="EMBL" id="RJX39974.1"/>
    </source>
</evidence>
<dbReference type="OrthoDB" id="9773828at2"/>
<keyword evidence="4" id="KW-1185">Reference proteome</keyword>
<dbReference type="InterPro" id="IPR036812">
    <property type="entry name" value="NAD(P)_OxRdtase_dom_sf"/>
</dbReference>
<name>A0A3A6Q1Y1_9BACL</name>
<dbReference type="Pfam" id="PF00248">
    <property type="entry name" value="Aldo_ket_red"/>
    <property type="match status" value="1"/>
</dbReference>
<dbReference type="CDD" id="cd19091">
    <property type="entry name" value="AKR_PsAKR"/>
    <property type="match status" value="1"/>
</dbReference>
<reference evidence="3 4" key="1">
    <citation type="submission" date="2018-09" db="EMBL/GenBank/DDBJ databases">
        <title>Paenibacillus aracenensis nov. sp. isolated from a cave in southern Spain.</title>
        <authorList>
            <person name="Jurado V."/>
            <person name="Gutierrez-Patricio S."/>
            <person name="Gonzalez-Pimentel J.L."/>
            <person name="Miller A.Z."/>
            <person name="Laiz L."/>
            <person name="Saiz-Jimenez C."/>
        </authorList>
    </citation>
    <scope>NUCLEOTIDE SEQUENCE [LARGE SCALE GENOMIC DNA]</scope>
    <source>
        <strain evidence="3 4">JCM 19203</strain>
    </source>
</reference>
<dbReference type="InterPro" id="IPR050523">
    <property type="entry name" value="AKR_Detox_Biosynth"/>
</dbReference>
<dbReference type="AlphaFoldDB" id="A0A3A6Q1Y1"/>
<dbReference type="PANTHER" id="PTHR43364:SF4">
    <property type="entry name" value="NAD(P)-LINKED OXIDOREDUCTASE SUPERFAMILY PROTEIN"/>
    <property type="match status" value="1"/>
</dbReference>
<keyword evidence="1" id="KW-0560">Oxidoreductase</keyword>
<protein>
    <submittedName>
        <fullName evidence="3">Aldo/keto reductase</fullName>
    </submittedName>
</protein>
<organism evidence="3 4">
    <name type="scientific">Paenibacillus pinisoli</name>
    <dbReference type="NCBI Taxonomy" id="1276110"/>
    <lineage>
        <taxon>Bacteria</taxon>
        <taxon>Bacillati</taxon>
        <taxon>Bacillota</taxon>
        <taxon>Bacilli</taxon>
        <taxon>Bacillales</taxon>
        <taxon>Paenibacillaceae</taxon>
        <taxon>Paenibacillus</taxon>
    </lineage>
</organism>
<dbReference type="GO" id="GO:0005829">
    <property type="term" value="C:cytosol"/>
    <property type="evidence" value="ECO:0007669"/>
    <property type="project" value="TreeGrafter"/>
</dbReference>
<dbReference type="Gene3D" id="3.20.20.100">
    <property type="entry name" value="NADP-dependent oxidoreductase domain"/>
    <property type="match status" value="1"/>
</dbReference>
<dbReference type="RefSeq" id="WP_120109860.1">
    <property type="nucleotide sequence ID" value="NZ_QXQB01000002.1"/>
</dbReference>
<comment type="caution">
    <text evidence="3">The sequence shown here is derived from an EMBL/GenBank/DDBJ whole genome shotgun (WGS) entry which is preliminary data.</text>
</comment>
<proteinExistence type="predicted"/>
<dbReference type="SUPFAM" id="SSF51430">
    <property type="entry name" value="NAD(P)-linked oxidoreductase"/>
    <property type="match status" value="1"/>
</dbReference>
<feature type="domain" description="NADP-dependent oxidoreductase" evidence="2">
    <location>
        <begin position="16"/>
        <end position="321"/>
    </location>
</feature>